<accession>A0A9P8CIK5</accession>
<evidence type="ECO:0000259" key="6">
    <source>
        <dbReference type="Pfam" id="PF02463"/>
    </source>
</evidence>
<dbReference type="SUPFAM" id="SSF52540">
    <property type="entry name" value="P-loop containing nucleoside triphosphate hydrolases"/>
    <property type="match status" value="1"/>
</dbReference>
<protein>
    <recommendedName>
        <fullName evidence="2">Structural maintenance of chromosomes protein 5</fullName>
    </recommendedName>
</protein>
<reference evidence="7" key="1">
    <citation type="journal article" date="2021" name="IMA Fungus">
        <title>Genomic characterization of three marine fungi, including Emericellopsis atlantica sp. nov. with signatures of a generalist lifestyle and marine biomass degradation.</title>
        <authorList>
            <person name="Hagestad O.C."/>
            <person name="Hou L."/>
            <person name="Andersen J.H."/>
            <person name="Hansen E.H."/>
            <person name="Altermark B."/>
            <person name="Li C."/>
            <person name="Kuhnert E."/>
            <person name="Cox R.J."/>
            <person name="Crous P.W."/>
            <person name="Spatafora J.W."/>
            <person name="Lail K."/>
            <person name="Amirebrahimi M."/>
            <person name="Lipzen A."/>
            <person name="Pangilinan J."/>
            <person name="Andreopoulos W."/>
            <person name="Hayes R.D."/>
            <person name="Ng V."/>
            <person name="Grigoriev I.V."/>
            <person name="Jackson S.A."/>
            <person name="Sutton T.D.S."/>
            <person name="Dobson A.D.W."/>
            <person name="Rama T."/>
        </authorList>
    </citation>
    <scope>NUCLEOTIDE SEQUENCE</scope>
    <source>
        <strain evidence="7">TRa3180A</strain>
    </source>
</reference>
<feature type="coiled-coil region" evidence="4">
    <location>
        <begin position="426"/>
        <end position="472"/>
    </location>
</feature>
<dbReference type="EMBL" id="MU253757">
    <property type="protein sequence ID" value="KAG9248052.1"/>
    <property type="molecule type" value="Genomic_DNA"/>
</dbReference>
<dbReference type="OrthoDB" id="10254973at2759"/>
<evidence type="ECO:0000313" key="8">
    <source>
        <dbReference type="Proteomes" id="UP000887226"/>
    </source>
</evidence>
<evidence type="ECO:0000313" key="7">
    <source>
        <dbReference type="EMBL" id="KAG9248052.1"/>
    </source>
</evidence>
<dbReference type="Proteomes" id="UP000887226">
    <property type="component" value="Unassembled WGS sequence"/>
</dbReference>
<feature type="domain" description="RecF/RecN/SMC N-terminal" evidence="6">
    <location>
        <begin position="80"/>
        <end position="1115"/>
    </location>
</feature>
<comment type="caution">
    <text evidence="7">The sequence shown here is derived from an EMBL/GenBank/DDBJ whole genome shotgun (WGS) entry which is preliminary data.</text>
</comment>
<sequence>MAPKNSLRRNRSSIENEEDADIVRNSQSPAPSTSSKRARQQGYGSDDTPHSESPDPEPAPLQRGKRPVMESGSQFQVGSIVRVKLINFVTYARAEFFPGPHLNMVIGPNGTGKSSLVCAICLGLGWGPQHLGRAGQIGEFVKHNQPHAYIEIELQGRKGQSNHVVKVKIIRDGNGREWWLNGKKCSLKEVQALCKSLSIQVDNLCQFLPQEKVSQFAALTPVDLLLQTQRAAAPAQMLVWHDELKKARKDQKELQGQEAENQEELERVEARMSNLQGQKEQIEERNMVKATIKRLQGTLPCLEYRDVRARLKEVKERKKIAQEQLQRLKDESQPSLEAVENKARYRDLVSGVIDSRKMALHRAEGDAQTALDGIEKLDIEINDYDQRIEAEKTADKKRAQDATKARVKLKDLEAQYRDNVVPEFVATEWNERILTLKQRAKEKEKRDLQTEVEELKAQNAQLTAKGKSLRDEKKVHEQAVNESKTHEGQQLSRIASFSPDAAQAWQWIQDHQEEFDQEIYAPPLVSCGIKKEFAAYTAVVEASLGFKDFFAFTCQTRNDSRKLSDKLNGDPRRGGLGLADVTIRTIDTSLDQLRSPPMSRDEMERCGLDGWALDYIDGPEPVLAMLCNSSRINATGVALKEITNEQHEMLVQGPCKNFVTGTTSSKVNSRKDMGAQAIATVTKTIGRASKWTEEQTLDTSASAEAQTKIAELDASFEEIKQQVMPIRARAIALEKEQISVLTAEIATLTKEKGDRQRAYGEYKTLPTKIQRAQEHHERLQEGAAELKHKVRSLNVQQDNAVMLRLKRILTHKGLIEKIRSHHMEYLDANMRLIEADSDIESLTALNYAVIERIRRETELLREVEAETAAVLKRGKDIQPILTRLMEEVHGTPDAAHFKAVSGSLEDADVTYEEREAEVAAEEARLEYMHENNPDAIRQFEQAKAQQDRLLERMNTATAKLDQLHGEITSIRSQWEPALDELIAEISEAFSYNFEQIGCAGEIGIHKDEDFDQWSIEIKVKFRSFSTFWCSILTLTRCRQSESLQILNQHRQSGGERSVSTIFYLMSLQSLAQSPFRVVDEINQGMDPRNERMVHERMVEIACNKHTSQYFLITPKLLTGLRYDRLMKTHVINSGEHVFEEANKKFSADHIIRLKRAMIMGKAAA</sequence>
<organism evidence="7 8">
    <name type="scientific">Calycina marina</name>
    <dbReference type="NCBI Taxonomy" id="1763456"/>
    <lineage>
        <taxon>Eukaryota</taxon>
        <taxon>Fungi</taxon>
        <taxon>Dikarya</taxon>
        <taxon>Ascomycota</taxon>
        <taxon>Pezizomycotina</taxon>
        <taxon>Leotiomycetes</taxon>
        <taxon>Helotiales</taxon>
        <taxon>Pezizellaceae</taxon>
        <taxon>Calycina</taxon>
    </lineage>
</organism>
<name>A0A9P8CIK5_9HELO</name>
<dbReference type="Pfam" id="PF02463">
    <property type="entry name" value="SMC_N"/>
    <property type="match status" value="1"/>
</dbReference>
<keyword evidence="8" id="KW-1185">Reference proteome</keyword>
<dbReference type="AlphaFoldDB" id="A0A9P8CIK5"/>
<evidence type="ECO:0000256" key="5">
    <source>
        <dbReference type="SAM" id="MobiDB-lite"/>
    </source>
</evidence>
<evidence type="ECO:0000256" key="1">
    <source>
        <dbReference type="ARBA" id="ARBA00010171"/>
    </source>
</evidence>
<keyword evidence="3 4" id="KW-0175">Coiled coil</keyword>
<gene>
    <name evidence="7" type="ORF">BJ878DRAFT_476837</name>
</gene>
<dbReference type="GO" id="GO:0016787">
    <property type="term" value="F:hydrolase activity"/>
    <property type="evidence" value="ECO:0007669"/>
    <property type="project" value="UniProtKB-KW"/>
</dbReference>
<dbReference type="GO" id="GO:0003697">
    <property type="term" value="F:single-stranded DNA binding"/>
    <property type="evidence" value="ECO:0007669"/>
    <property type="project" value="TreeGrafter"/>
</dbReference>
<feature type="region of interest" description="Disordered" evidence="5">
    <location>
        <begin position="1"/>
        <end position="72"/>
    </location>
</feature>
<dbReference type="Gene3D" id="3.40.50.300">
    <property type="entry name" value="P-loop containing nucleotide triphosphate hydrolases"/>
    <property type="match status" value="2"/>
</dbReference>
<evidence type="ECO:0000256" key="4">
    <source>
        <dbReference type="SAM" id="Coils"/>
    </source>
</evidence>
<dbReference type="GO" id="GO:0030915">
    <property type="term" value="C:Smc5-Smc6 complex"/>
    <property type="evidence" value="ECO:0007669"/>
    <property type="project" value="TreeGrafter"/>
</dbReference>
<feature type="coiled-coil region" evidence="4">
    <location>
        <begin position="702"/>
        <end position="796"/>
    </location>
</feature>
<evidence type="ECO:0000256" key="2">
    <source>
        <dbReference type="ARBA" id="ARBA00018687"/>
    </source>
</evidence>
<comment type="similarity">
    <text evidence="1">Belongs to the SMC family. SMC5 subfamily.</text>
</comment>
<feature type="coiled-coil region" evidence="4">
    <location>
        <begin position="904"/>
        <end position="966"/>
    </location>
</feature>
<dbReference type="PANTHER" id="PTHR45916">
    <property type="entry name" value="STRUCTURAL MAINTENANCE OF CHROMOSOMES PROTEIN 5"/>
    <property type="match status" value="1"/>
</dbReference>
<proteinExistence type="inferred from homology"/>
<feature type="coiled-coil region" evidence="4">
    <location>
        <begin position="244"/>
        <end position="331"/>
    </location>
</feature>
<dbReference type="GO" id="GO:0005634">
    <property type="term" value="C:nucleus"/>
    <property type="evidence" value="ECO:0007669"/>
    <property type="project" value="TreeGrafter"/>
</dbReference>
<feature type="compositionally biased region" description="Polar residues" evidence="5">
    <location>
        <begin position="24"/>
        <end position="35"/>
    </location>
</feature>
<evidence type="ECO:0000256" key="3">
    <source>
        <dbReference type="ARBA" id="ARBA00023054"/>
    </source>
</evidence>
<dbReference type="GO" id="GO:0000724">
    <property type="term" value="P:double-strand break repair via homologous recombination"/>
    <property type="evidence" value="ECO:0007669"/>
    <property type="project" value="TreeGrafter"/>
</dbReference>
<dbReference type="PANTHER" id="PTHR45916:SF1">
    <property type="entry name" value="STRUCTURAL MAINTENANCE OF CHROMOSOMES PROTEIN 5"/>
    <property type="match status" value="1"/>
</dbReference>
<feature type="compositionally biased region" description="Basic residues" evidence="5">
    <location>
        <begin position="1"/>
        <end position="11"/>
    </location>
</feature>
<dbReference type="InterPro" id="IPR003395">
    <property type="entry name" value="RecF/RecN/SMC_N"/>
</dbReference>
<dbReference type="InterPro" id="IPR027417">
    <property type="entry name" value="P-loop_NTPase"/>
</dbReference>
<keyword evidence="7" id="KW-0378">Hydrolase</keyword>